<evidence type="ECO:0000313" key="2">
    <source>
        <dbReference type="EMBL" id="OUO02533.1"/>
    </source>
</evidence>
<reference evidence="3" key="1">
    <citation type="submission" date="2017-04" db="EMBL/GenBank/DDBJ databases">
        <title>Function of individual gut microbiota members based on whole genome sequencing of pure cultures obtained from chicken caecum.</title>
        <authorList>
            <person name="Medvecky M."/>
            <person name="Cejkova D."/>
            <person name="Polansky O."/>
            <person name="Karasova D."/>
            <person name="Kubasova T."/>
            <person name="Cizek A."/>
            <person name="Rychlik I."/>
        </authorList>
    </citation>
    <scope>NUCLEOTIDE SEQUENCE [LARGE SCALE GENOMIC DNA]</scope>
    <source>
        <strain evidence="3">An43</strain>
    </source>
</reference>
<dbReference type="CDD" id="cd05399">
    <property type="entry name" value="NT_Rel-Spo_like"/>
    <property type="match status" value="1"/>
</dbReference>
<dbReference type="PANTHER" id="PTHR47837:SF1">
    <property type="entry name" value="GTP PYROPHOSPHOKINASE YJBM"/>
    <property type="match status" value="1"/>
</dbReference>
<evidence type="ECO:0000313" key="3">
    <source>
        <dbReference type="Proteomes" id="UP000195386"/>
    </source>
</evidence>
<dbReference type="InterPro" id="IPR052366">
    <property type="entry name" value="GTP_Pyrophosphokinase"/>
</dbReference>
<dbReference type="GO" id="GO:0015969">
    <property type="term" value="P:guanosine tetraphosphate metabolic process"/>
    <property type="evidence" value="ECO:0007669"/>
    <property type="project" value="InterPro"/>
</dbReference>
<dbReference type="InterPro" id="IPR007685">
    <property type="entry name" value="RelA_SpoT"/>
</dbReference>
<feature type="domain" description="RelA/SpoT" evidence="1">
    <location>
        <begin position="65"/>
        <end position="184"/>
    </location>
</feature>
<name>A0A1Y3YXF5_9BACE</name>
<sequence length="347" mass="40597">MKYTRNQINKAGEVIMTSKNSQEVTQAIEILNDWRTNHLVPLNILENKVVQMLLENNITPIFTSQRLKRLTSIQYKLDLNPTMKLGGMQDIGGFRIILKDVSNLQKTLELLSLQTITNFTLEKINNYVREPKFSGYRSIHFIYKYHSEDNAHDGLRVELQIRTKLQHNWATAVETASLHTKTSLKSSQGEDKWLVFFKIISSLFAIKEKLPVMKEHQNNTMQELMVKCHTLNTKFKFCDILKALRVTVQFIEQNNLDKEYYIIAINFEKMRVNIHTYDKEEENKASERYSELEKSMEDNKNAVVLVSVSSIKDLRNAYPSYFLDTSEFIEALEKISQNCKLLKWVKE</sequence>
<dbReference type="RefSeq" id="WP_087425413.1">
    <property type="nucleotide sequence ID" value="NZ_CATZGC010000011.1"/>
</dbReference>
<proteinExistence type="predicted"/>
<dbReference type="PANTHER" id="PTHR47837">
    <property type="entry name" value="GTP PYROPHOSPHOKINASE YJBM"/>
    <property type="match status" value="1"/>
</dbReference>
<dbReference type="SMART" id="SM00954">
    <property type="entry name" value="RelA_SpoT"/>
    <property type="match status" value="1"/>
</dbReference>
<dbReference type="Pfam" id="PF04607">
    <property type="entry name" value="RelA_SpoT"/>
    <property type="match status" value="1"/>
</dbReference>
<gene>
    <name evidence="2" type="ORF">B5F97_03170</name>
</gene>
<comment type="caution">
    <text evidence="2">The sequence shown here is derived from an EMBL/GenBank/DDBJ whole genome shotgun (WGS) entry which is preliminary data.</text>
</comment>
<evidence type="ECO:0000259" key="1">
    <source>
        <dbReference type="SMART" id="SM00954"/>
    </source>
</evidence>
<protein>
    <submittedName>
        <fullName evidence="2">(P)ppGpp synthetase</fullName>
    </submittedName>
</protein>
<accession>A0A1Y3YXF5</accession>
<dbReference type="EMBL" id="NFII01000002">
    <property type="protein sequence ID" value="OUO02533.1"/>
    <property type="molecule type" value="Genomic_DNA"/>
</dbReference>
<dbReference type="Gene3D" id="3.30.460.10">
    <property type="entry name" value="Beta Polymerase, domain 2"/>
    <property type="match status" value="1"/>
</dbReference>
<dbReference type="Proteomes" id="UP000195386">
    <property type="component" value="Unassembled WGS sequence"/>
</dbReference>
<organism evidence="2 3">
    <name type="scientific">Bacteroides clarus</name>
    <dbReference type="NCBI Taxonomy" id="626929"/>
    <lineage>
        <taxon>Bacteria</taxon>
        <taxon>Pseudomonadati</taxon>
        <taxon>Bacteroidota</taxon>
        <taxon>Bacteroidia</taxon>
        <taxon>Bacteroidales</taxon>
        <taxon>Bacteroidaceae</taxon>
        <taxon>Bacteroides</taxon>
    </lineage>
</organism>
<dbReference type="InterPro" id="IPR043519">
    <property type="entry name" value="NT_sf"/>
</dbReference>
<dbReference type="AlphaFoldDB" id="A0A1Y3YXF5"/>
<dbReference type="SUPFAM" id="SSF81301">
    <property type="entry name" value="Nucleotidyltransferase"/>
    <property type="match status" value="1"/>
</dbReference>